<evidence type="ECO:0000256" key="1">
    <source>
        <dbReference type="SAM" id="Phobius"/>
    </source>
</evidence>
<sequence length="39" mass="3869">MAEARAGAHEGPPTTLLAGILLSVLAAIGAAAVRARSKR</sequence>
<keyword evidence="1" id="KW-1133">Transmembrane helix</keyword>
<protein>
    <submittedName>
        <fullName evidence="2">Uncharacterized protein</fullName>
    </submittedName>
</protein>
<keyword evidence="3" id="KW-1185">Reference proteome</keyword>
<evidence type="ECO:0000313" key="2">
    <source>
        <dbReference type="EMBL" id="AKF03380.1"/>
    </source>
</evidence>
<feature type="transmembrane region" description="Helical" evidence="1">
    <location>
        <begin position="15"/>
        <end position="33"/>
    </location>
</feature>
<proteinExistence type="predicted"/>
<reference evidence="2 3" key="1">
    <citation type="submission" date="2015-03" db="EMBL/GenBank/DDBJ databases">
        <title>Genome assembly of Sandaracinus amylolyticus DSM 53668.</title>
        <authorList>
            <person name="Sharma G."/>
            <person name="Subramanian S."/>
        </authorList>
    </citation>
    <scope>NUCLEOTIDE SEQUENCE [LARGE SCALE GENOMIC DNA]</scope>
    <source>
        <strain evidence="2 3">DSM 53668</strain>
    </source>
</reference>
<name>A0A0F6VZ78_9BACT</name>
<dbReference type="KEGG" id="samy:DB32_000529"/>
<evidence type="ECO:0000313" key="3">
    <source>
        <dbReference type="Proteomes" id="UP000034883"/>
    </source>
</evidence>
<dbReference type="EMBL" id="CP011125">
    <property type="protein sequence ID" value="AKF03380.1"/>
    <property type="molecule type" value="Genomic_DNA"/>
</dbReference>
<keyword evidence="1" id="KW-0472">Membrane</keyword>
<organism evidence="2 3">
    <name type="scientific">Sandaracinus amylolyticus</name>
    <dbReference type="NCBI Taxonomy" id="927083"/>
    <lineage>
        <taxon>Bacteria</taxon>
        <taxon>Pseudomonadati</taxon>
        <taxon>Myxococcota</taxon>
        <taxon>Polyangia</taxon>
        <taxon>Polyangiales</taxon>
        <taxon>Sandaracinaceae</taxon>
        <taxon>Sandaracinus</taxon>
    </lineage>
</organism>
<dbReference type="Proteomes" id="UP000034883">
    <property type="component" value="Chromosome"/>
</dbReference>
<dbReference type="AlphaFoldDB" id="A0A0F6VZ78"/>
<gene>
    <name evidence="2" type="ORF">DB32_000529</name>
</gene>
<keyword evidence="1" id="KW-0812">Transmembrane</keyword>
<accession>A0A0F6VZ78</accession>